<sequence length="231" mass="25976">MEEGWNGYLLPMTKPVRTRRRTSEVRALLLDAAASVFARKGYAATTTDDIAAEAGVARTLIFRHFGSKSDLFRAAQLQPFIELMEGFRDSWQAQQAEVWTAERLMRTMVEHMYDSFRAHRHGVLGLATSLEALDQEAAKEAREVLDQVFADVTEIGKQEARRRGWFSEQDLELSIRMIVGMVASMSTMDSLLLPAGRARPSKNQVVDHLTAMALYGIRLHNGELEDGETES</sequence>
<keyword evidence="7" id="KW-1185">Reference proteome</keyword>
<evidence type="ECO:0000313" key="7">
    <source>
        <dbReference type="Proteomes" id="UP001428817"/>
    </source>
</evidence>
<evidence type="ECO:0000256" key="1">
    <source>
        <dbReference type="ARBA" id="ARBA00023015"/>
    </source>
</evidence>
<dbReference type="InterPro" id="IPR023772">
    <property type="entry name" value="DNA-bd_HTH_TetR-type_CS"/>
</dbReference>
<dbReference type="InterPro" id="IPR001647">
    <property type="entry name" value="HTH_TetR"/>
</dbReference>
<dbReference type="InterPro" id="IPR009057">
    <property type="entry name" value="Homeodomain-like_sf"/>
</dbReference>
<dbReference type="PANTHER" id="PTHR30055">
    <property type="entry name" value="HTH-TYPE TRANSCRIPTIONAL REGULATOR RUTR"/>
    <property type="match status" value="1"/>
</dbReference>
<protein>
    <recommendedName>
        <fullName evidence="5">HTH tetR-type domain-containing protein</fullName>
    </recommendedName>
</protein>
<evidence type="ECO:0000259" key="5">
    <source>
        <dbReference type="PROSITE" id="PS50977"/>
    </source>
</evidence>
<comment type="caution">
    <text evidence="6">The sequence shown here is derived from an EMBL/GenBank/DDBJ whole genome shotgun (WGS) entry which is preliminary data.</text>
</comment>
<keyword evidence="3" id="KW-0804">Transcription</keyword>
<dbReference type="Pfam" id="PF00440">
    <property type="entry name" value="TetR_N"/>
    <property type="match status" value="1"/>
</dbReference>
<feature type="domain" description="HTH tetR-type" evidence="5">
    <location>
        <begin position="23"/>
        <end position="83"/>
    </location>
</feature>
<evidence type="ECO:0000256" key="2">
    <source>
        <dbReference type="ARBA" id="ARBA00023125"/>
    </source>
</evidence>
<dbReference type="InterPro" id="IPR050109">
    <property type="entry name" value="HTH-type_TetR-like_transc_reg"/>
</dbReference>
<dbReference type="PANTHER" id="PTHR30055:SF234">
    <property type="entry name" value="HTH-TYPE TRANSCRIPTIONAL REGULATOR BETI"/>
    <property type="match status" value="1"/>
</dbReference>
<evidence type="ECO:0000256" key="3">
    <source>
        <dbReference type="ARBA" id="ARBA00023163"/>
    </source>
</evidence>
<keyword evidence="1" id="KW-0805">Transcription regulation</keyword>
<dbReference type="EMBL" id="BAABJP010000005">
    <property type="protein sequence ID" value="GAA5149968.1"/>
    <property type="molecule type" value="Genomic_DNA"/>
</dbReference>
<dbReference type="SUPFAM" id="SSF48498">
    <property type="entry name" value="Tetracyclin repressor-like, C-terminal domain"/>
    <property type="match status" value="1"/>
</dbReference>
<dbReference type="Gene3D" id="1.10.10.60">
    <property type="entry name" value="Homeodomain-like"/>
    <property type="match status" value="1"/>
</dbReference>
<dbReference type="PROSITE" id="PS01081">
    <property type="entry name" value="HTH_TETR_1"/>
    <property type="match status" value="1"/>
</dbReference>
<dbReference type="InterPro" id="IPR036271">
    <property type="entry name" value="Tet_transcr_reg_TetR-rel_C_sf"/>
</dbReference>
<reference evidence="7" key="1">
    <citation type="journal article" date="2019" name="Int. J. Syst. Evol. Microbiol.">
        <title>The Global Catalogue of Microorganisms (GCM) 10K type strain sequencing project: providing services to taxonomists for standard genome sequencing and annotation.</title>
        <authorList>
            <consortium name="The Broad Institute Genomics Platform"/>
            <consortium name="The Broad Institute Genome Sequencing Center for Infectious Disease"/>
            <person name="Wu L."/>
            <person name="Ma J."/>
        </authorList>
    </citation>
    <scope>NUCLEOTIDE SEQUENCE [LARGE SCALE GENOMIC DNA]</scope>
    <source>
        <strain evidence="7">JCM 18303</strain>
    </source>
</reference>
<evidence type="ECO:0000313" key="6">
    <source>
        <dbReference type="EMBL" id="GAA5149968.1"/>
    </source>
</evidence>
<dbReference type="Proteomes" id="UP001428817">
    <property type="component" value="Unassembled WGS sequence"/>
</dbReference>
<evidence type="ECO:0000256" key="4">
    <source>
        <dbReference type="PROSITE-ProRule" id="PRU00335"/>
    </source>
</evidence>
<gene>
    <name evidence="6" type="ORF">GCM10023321_14660</name>
</gene>
<name>A0ABP9PW02_9PSEU</name>
<proteinExistence type="predicted"/>
<dbReference type="PROSITE" id="PS50977">
    <property type="entry name" value="HTH_TETR_2"/>
    <property type="match status" value="1"/>
</dbReference>
<keyword evidence="2 4" id="KW-0238">DNA-binding</keyword>
<organism evidence="6 7">
    <name type="scientific">Pseudonocardia eucalypti</name>
    <dbReference type="NCBI Taxonomy" id="648755"/>
    <lineage>
        <taxon>Bacteria</taxon>
        <taxon>Bacillati</taxon>
        <taxon>Actinomycetota</taxon>
        <taxon>Actinomycetes</taxon>
        <taxon>Pseudonocardiales</taxon>
        <taxon>Pseudonocardiaceae</taxon>
        <taxon>Pseudonocardia</taxon>
    </lineage>
</organism>
<dbReference type="SUPFAM" id="SSF46689">
    <property type="entry name" value="Homeodomain-like"/>
    <property type="match status" value="1"/>
</dbReference>
<accession>A0ABP9PW02</accession>
<dbReference type="Gene3D" id="1.10.357.10">
    <property type="entry name" value="Tetracycline Repressor, domain 2"/>
    <property type="match status" value="1"/>
</dbReference>
<dbReference type="PRINTS" id="PR00455">
    <property type="entry name" value="HTHTETR"/>
</dbReference>
<feature type="DNA-binding region" description="H-T-H motif" evidence="4">
    <location>
        <begin position="46"/>
        <end position="65"/>
    </location>
</feature>